<evidence type="ECO:0000256" key="2">
    <source>
        <dbReference type="ARBA" id="ARBA00022679"/>
    </source>
</evidence>
<dbReference type="OrthoDB" id="9803017at2"/>
<dbReference type="Proteomes" id="UP000005950">
    <property type="component" value="Unassembled WGS sequence"/>
</dbReference>
<comment type="caution">
    <text evidence="3">The sequence shown here is derived from an EMBL/GenBank/DDBJ whole genome shotgun (WGS) entry which is preliminary data.</text>
</comment>
<sequence length="241" mass="27364">MNVAVALKEERKEFPKRLGNSKERERRNKDWGIASFDALVSCPGFPPFIHTRSKKMRIVAGKFRSRLIQAPKGDQTRPTLDKVKEAVFSRIGPYFDGGVMLDLFAGSGSMGLEALSRGIEHVYFVDRSPAAAAVIKSNIASLQVEAQCDVWKCDSFAALRRLAGMGVQLDLVYLDPPYQKQQLHKIMQQLDALNLIRDHGQVILESLKEDEFDEAYHQLRRVKEATYGISRISYYRKETEL</sequence>
<evidence type="ECO:0000313" key="3">
    <source>
        <dbReference type="EMBL" id="EEF67989.1"/>
    </source>
</evidence>
<proteinExistence type="predicted"/>
<keyword evidence="1 3" id="KW-0489">Methyltransferase</keyword>
<dbReference type="PANTHER" id="PTHR43542:SF1">
    <property type="entry name" value="METHYLTRANSFERASE"/>
    <property type="match status" value="1"/>
</dbReference>
<dbReference type="EMBL" id="ACCF01000102">
    <property type="protein sequence ID" value="EEF67989.1"/>
    <property type="molecule type" value="Genomic_DNA"/>
</dbReference>
<reference evidence="3 4" key="2">
    <citation type="submission" date="2009-02" db="EMBL/GenBank/DDBJ databases">
        <title>Draft genome sequence of Holdemania filiformis DSM 12042.</title>
        <authorList>
            <person name="Sudarsanam P."/>
            <person name="Ley R."/>
            <person name="Guruge J."/>
            <person name="Turnbaugh P.J."/>
            <person name="Mahowald M."/>
            <person name="Liep D."/>
            <person name="Gordon J."/>
        </authorList>
    </citation>
    <scope>NUCLEOTIDE SEQUENCE [LARGE SCALE GENOMIC DNA]</scope>
    <source>
        <strain evidence="3 4">DSM 12042</strain>
    </source>
</reference>
<dbReference type="CDD" id="cd02440">
    <property type="entry name" value="AdoMet_MTases"/>
    <property type="match status" value="1"/>
</dbReference>
<dbReference type="HOGENOM" id="CLU_075826_0_0_9"/>
<evidence type="ECO:0000313" key="4">
    <source>
        <dbReference type="Proteomes" id="UP000005950"/>
    </source>
</evidence>
<dbReference type="AlphaFoldDB" id="B9Y7Q7"/>
<dbReference type="eggNOG" id="COG0742">
    <property type="taxonomic scope" value="Bacteria"/>
</dbReference>
<reference evidence="3 4" key="1">
    <citation type="submission" date="2008-12" db="EMBL/GenBank/DDBJ databases">
        <authorList>
            <person name="Fulton L."/>
            <person name="Clifton S."/>
            <person name="Fulton B."/>
            <person name="Xu J."/>
            <person name="Minx P."/>
            <person name="Pepin K.H."/>
            <person name="Johnson M."/>
            <person name="Bhonagiri V."/>
            <person name="Nash W.E."/>
            <person name="Mardis E.R."/>
            <person name="Wilson R.K."/>
        </authorList>
    </citation>
    <scope>NUCLEOTIDE SEQUENCE [LARGE SCALE GENOMIC DNA]</scope>
    <source>
        <strain evidence="3 4">DSM 12042</strain>
    </source>
</reference>
<dbReference type="InterPro" id="IPR029063">
    <property type="entry name" value="SAM-dependent_MTases_sf"/>
</dbReference>
<dbReference type="GO" id="GO:0031167">
    <property type="term" value="P:rRNA methylation"/>
    <property type="evidence" value="ECO:0007669"/>
    <property type="project" value="InterPro"/>
</dbReference>
<dbReference type="InterPro" id="IPR004398">
    <property type="entry name" value="RNA_MeTrfase_RsmD"/>
</dbReference>
<gene>
    <name evidence="3" type="ORF">HOLDEFILI_01852</name>
</gene>
<organism evidence="3 4">
    <name type="scientific">Holdemania filiformis DSM 12042</name>
    <dbReference type="NCBI Taxonomy" id="545696"/>
    <lineage>
        <taxon>Bacteria</taxon>
        <taxon>Bacillati</taxon>
        <taxon>Bacillota</taxon>
        <taxon>Erysipelotrichia</taxon>
        <taxon>Erysipelotrichales</taxon>
        <taxon>Erysipelotrichaceae</taxon>
        <taxon>Holdemania</taxon>
    </lineage>
</organism>
<dbReference type="SUPFAM" id="SSF53335">
    <property type="entry name" value="S-adenosyl-L-methionine-dependent methyltransferases"/>
    <property type="match status" value="1"/>
</dbReference>
<accession>B9Y7Q7</accession>
<dbReference type="GO" id="GO:0008168">
    <property type="term" value="F:methyltransferase activity"/>
    <property type="evidence" value="ECO:0007669"/>
    <property type="project" value="UniProtKB-KW"/>
</dbReference>
<name>B9Y7Q7_9FIRM</name>
<protein>
    <submittedName>
        <fullName evidence="3">RNA methyltransferase, RsmD family</fullName>
        <ecNumber evidence="3">2.1.1.-</ecNumber>
    </submittedName>
</protein>
<dbReference type="PANTHER" id="PTHR43542">
    <property type="entry name" value="METHYLTRANSFERASE"/>
    <property type="match status" value="1"/>
</dbReference>
<keyword evidence="2 3" id="KW-0808">Transferase</keyword>
<dbReference type="NCBIfam" id="TIGR00095">
    <property type="entry name" value="16S rRNA (guanine(966)-N(2))-methyltransferase RsmD"/>
    <property type="match status" value="1"/>
</dbReference>
<dbReference type="InterPro" id="IPR002052">
    <property type="entry name" value="DNA_methylase_N6_adenine_CS"/>
</dbReference>
<evidence type="ECO:0000256" key="1">
    <source>
        <dbReference type="ARBA" id="ARBA00022603"/>
    </source>
</evidence>
<dbReference type="EC" id="2.1.1.-" evidence="3"/>
<dbReference type="RefSeq" id="WP_006059042.1">
    <property type="nucleotide sequence ID" value="NZ_GG657556.1"/>
</dbReference>
<dbReference type="Gene3D" id="3.40.50.150">
    <property type="entry name" value="Vaccinia Virus protein VP39"/>
    <property type="match status" value="1"/>
</dbReference>
<dbReference type="GO" id="GO:0003676">
    <property type="term" value="F:nucleic acid binding"/>
    <property type="evidence" value="ECO:0007669"/>
    <property type="project" value="InterPro"/>
</dbReference>
<dbReference type="PROSITE" id="PS00092">
    <property type="entry name" value="N6_MTASE"/>
    <property type="match status" value="1"/>
</dbReference>
<dbReference type="Pfam" id="PF03602">
    <property type="entry name" value="Cons_hypoth95"/>
    <property type="match status" value="1"/>
</dbReference>
<dbReference type="STRING" id="545696.HOLDEFILI_01852"/>